<organism evidence="1">
    <name type="scientific">Streptomyces haneummycinicus</name>
    <dbReference type="NCBI Taxonomy" id="3074435"/>
    <lineage>
        <taxon>Bacteria</taxon>
        <taxon>Bacillati</taxon>
        <taxon>Actinomycetota</taxon>
        <taxon>Actinomycetes</taxon>
        <taxon>Kitasatosporales</taxon>
        <taxon>Streptomycetaceae</taxon>
        <taxon>Streptomyces</taxon>
    </lineage>
</organism>
<proteinExistence type="predicted"/>
<name>A0AAT9HIM7_9ACTN</name>
<protein>
    <submittedName>
        <fullName evidence="1">Uncharacterized protein</fullName>
    </submittedName>
</protein>
<dbReference type="AlphaFoldDB" id="A0AAT9HIM7"/>
<gene>
    <name evidence="1" type="ORF">SHKM778_35470</name>
</gene>
<reference evidence="1" key="1">
    <citation type="submission" date="2024-06" db="EMBL/GenBank/DDBJ databases">
        <authorList>
            <consortium name="consrtm"/>
            <person name="Uemura M."/>
            <person name="Terahara T."/>
        </authorList>
    </citation>
    <scope>NUCLEOTIDE SEQUENCE</scope>
    <source>
        <strain evidence="1">KM77-8</strain>
    </source>
</reference>
<sequence>MTVDVAFITQLQLRLAYDISVLYRVPLDVHDPDDLWKLIRVALTIKSGEVANKTVSKAVPLMVRPLIKRFYSNSVLAAGRALPVVGKHLLQRNVIKIGIPWSGSLCPSC</sequence>
<dbReference type="EMBL" id="AP035768">
    <property type="protein sequence ID" value="BFO17159.1"/>
    <property type="molecule type" value="Genomic_DNA"/>
</dbReference>
<accession>A0AAT9HIM7</accession>
<reference evidence="1" key="2">
    <citation type="submission" date="2024-07" db="EMBL/GenBank/DDBJ databases">
        <title>Streptomyces haneummycinica sp. nov., a new antibiotic-producing actinobacterium isolated from marine sediment.</title>
        <authorList>
            <person name="Uemura M."/>
            <person name="Hamada M."/>
            <person name="Hirano S."/>
            <person name="Kobayashi K."/>
            <person name="Ohshiro T."/>
            <person name="Kobayashi T."/>
            <person name="Terahara T."/>
        </authorList>
    </citation>
    <scope>NUCLEOTIDE SEQUENCE</scope>
    <source>
        <strain evidence="1">KM77-8</strain>
    </source>
</reference>
<evidence type="ECO:0000313" key="1">
    <source>
        <dbReference type="EMBL" id="BFO17159.1"/>
    </source>
</evidence>